<organism evidence="2 3">
    <name type="scientific">Panicum miliaceum</name>
    <name type="common">Proso millet</name>
    <name type="synonym">Broomcorn millet</name>
    <dbReference type="NCBI Taxonomy" id="4540"/>
    <lineage>
        <taxon>Eukaryota</taxon>
        <taxon>Viridiplantae</taxon>
        <taxon>Streptophyta</taxon>
        <taxon>Embryophyta</taxon>
        <taxon>Tracheophyta</taxon>
        <taxon>Spermatophyta</taxon>
        <taxon>Magnoliopsida</taxon>
        <taxon>Liliopsida</taxon>
        <taxon>Poales</taxon>
        <taxon>Poaceae</taxon>
        <taxon>PACMAD clade</taxon>
        <taxon>Panicoideae</taxon>
        <taxon>Panicodae</taxon>
        <taxon>Paniceae</taxon>
        <taxon>Panicinae</taxon>
        <taxon>Panicum</taxon>
        <taxon>Panicum sect. Panicum</taxon>
    </lineage>
</organism>
<evidence type="ECO:0000313" key="2">
    <source>
        <dbReference type="EMBL" id="RLM97997.1"/>
    </source>
</evidence>
<comment type="caution">
    <text evidence="2">The sequence shown here is derived from an EMBL/GenBank/DDBJ whole genome shotgun (WGS) entry which is preliminary data.</text>
</comment>
<keyword evidence="1" id="KW-0472">Membrane</keyword>
<keyword evidence="3" id="KW-1185">Reference proteome</keyword>
<dbReference type="AlphaFoldDB" id="A0A3L6R652"/>
<protein>
    <submittedName>
        <fullName evidence="2">Uncharacterized protein</fullName>
    </submittedName>
</protein>
<feature type="transmembrane region" description="Helical" evidence="1">
    <location>
        <begin position="12"/>
        <end position="34"/>
    </location>
</feature>
<name>A0A3L6R652_PANMI</name>
<proteinExistence type="predicted"/>
<sequence length="97" mass="10866">MLEQSRHKRSVFFISAGDIPILFSSAIWNLCALIRCSPSIMKTKISKGITEILDWMLPSWFRRKCCVGLVAGSREEPEQFDAGGLGGTRCLHQHTKA</sequence>
<evidence type="ECO:0000256" key="1">
    <source>
        <dbReference type="SAM" id="Phobius"/>
    </source>
</evidence>
<evidence type="ECO:0000313" key="3">
    <source>
        <dbReference type="Proteomes" id="UP000275267"/>
    </source>
</evidence>
<keyword evidence="1" id="KW-0812">Transmembrane</keyword>
<gene>
    <name evidence="2" type="ORF">C2845_PM06G32780</name>
</gene>
<reference evidence="3" key="1">
    <citation type="journal article" date="2019" name="Nat. Commun.">
        <title>The genome of broomcorn millet.</title>
        <authorList>
            <person name="Zou C."/>
            <person name="Miki D."/>
            <person name="Li D."/>
            <person name="Tang Q."/>
            <person name="Xiao L."/>
            <person name="Rajput S."/>
            <person name="Deng P."/>
            <person name="Jia W."/>
            <person name="Huang R."/>
            <person name="Zhang M."/>
            <person name="Sun Y."/>
            <person name="Hu J."/>
            <person name="Fu X."/>
            <person name="Schnable P.S."/>
            <person name="Li F."/>
            <person name="Zhang H."/>
            <person name="Feng B."/>
            <person name="Zhu X."/>
            <person name="Liu R."/>
            <person name="Schnable J.C."/>
            <person name="Zhu J.-K."/>
            <person name="Zhang H."/>
        </authorList>
    </citation>
    <scope>NUCLEOTIDE SEQUENCE [LARGE SCALE GENOMIC DNA]</scope>
</reference>
<keyword evidence="1" id="KW-1133">Transmembrane helix</keyword>
<dbReference type="EMBL" id="PQIB02000009">
    <property type="protein sequence ID" value="RLM97997.1"/>
    <property type="molecule type" value="Genomic_DNA"/>
</dbReference>
<accession>A0A3L6R652</accession>
<dbReference type="Proteomes" id="UP000275267">
    <property type="component" value="Unassembled WGS sequence"/>
</dbReference>